<dbReference type="Pfam" id="PF12796">
    <property type="entry name" value="Ank_2"/>
    <property type="match status" value="3"/>
</dbReference>
<feature type="repeat" description="ANK" evidence="3">
    <location>
        <begin position="154"/>
        <end position="186"/>
    </location>
</feature>
<dbReference type="SUPFAM" id="SSF48403">
    <property type="entry name" value="Ankyrin repeat"/>
    <property type="match status" value="2"/>
</dbReference>
<feature type="repeat" description="ANK" evidence="3">
    <location>
        <begin position="187"/>
        <end position="219"/>
    </location>
</feature>
<protein>
    <recommendedName>
        <fullName evidence="6">Ankyrin repeat and SOCS box containing 2a, tandem duplicate 1</fullName>
    </recommendedName>
</protein>
<keyword evidence="2 3" id="KW-0040">ANK repeat</keyword>
<evidence type="ECO:0008006" key="6">
    <source>
        <dbReference type="Google" id="ProtNLM"/>
    </source>
</evidence>
<dbReference type="PANTHER" id="PTHR24198">
    <property type="entry name" value="ANKYRIN REPEAT AND PROTEIN KINASE DOMAIN-CONTAINING PROTEIN"/>
    <property type="match status" value="1"/>
</dbReference>
<dbReference type="InterPro" id="IPR002110">
    <property type="entry name" value="Ankyrin_rpt"/>
</dbReference>
<reference evidence="4 5" key="1">
    <citation type="submission" date="2020-10" db="EMBL/GenBank/DDBJ databases">
        <title>Pygocentrus nattereri (red-bellied piranha) genome, fPygNat1, primary haplotype.</title>
        <authorList>
            <person name="Myers G."/>
            <person name="Meyer A."/>
            <person name="Karagic N."/>
            <person name="Pippel M."/>
            <person name="Winkler S."/>
            <person name="Tracey A."/>
            <person name="Wood J."/>
            <person name="Formenti G."/>
            <person name="Howe K."/>
            <person name="Fedrigo O."/>
            <person name="Jarvis E.D."/>
        </authorList>
    </citation>
    <scope>NUCLEOTIDE SEQUENCE [LARGE SCALE GENOMIC DNA]</scope>
</reference>
<organism evidence="4 5">
    <name type="scientific">Pygocentrus nattereri</name>
    <name type="common">Red-bellied piranha</name>
    <dbReference type="NCBI Taxonomy" id="42514"/>
    <lineage>
        <taxon>Eukaryota</taxon>
        <taxon>Metazoa</taxon>
        <taxon>Chordata</taxon>
        <taxon>Craniata</taxon>
        <taxon>Vertebrata</taxon>
        <taxon>Euteleostomi</taxon>
        <taxon>Actinopterygii</taxon>
        <taxon>Neopterygii</taxon>
        <taxon>Teleostei</taxon>
        <taxon>Ostariophysi</taxon>
        <taxon>Characiformes</taxon>
        <taxon>Characoidei</taxon>
        <taxon>Pygocentrus</taxon>
    </lineage>
</organism>
<keyword evidence="5" id="KW-1185">Reference proteome</keyword>
<evidence type="ECO:0000313" key="4">
    <source>
        <dbReference type="Ensembl" id="ENSPNAP00000003061.2"/>
    </source>
</evidence>
<evidence type="ECO:0000313" key="5">
    <source>
        <dbReference type="Proteomes" id="UP001501920"/>
    </source>
</evidence>
<feature type="repeat" description="ANK" evidence="3">
    <location>
        <begin position="294"/>
        <end position="326"/>
    </location>
</feature>
<sequence>NVDVLLEMIAAGRSLRERSQQGWISLHEAAAHGQEECLHVLLTVHPELINRRDLKQRTPLFLAVESDQLACVECLLDWGADPNIGNKDRETPLHEACEVENAEMVKLLLNAGADVNKSCIQGWTALHEAVCKNNVEICEMLLKAGAKISTPNMYGLTPVFVAAQTGNVEALSLLIQYGANVNSQASDGATALFEACKNGHERAVRLLLLNNADANQQTKTGLLPLHTAAQRGHHGIVSLLIPVTSRAKIQCSGISPLHLAAEHNEDDVLELLLQAGFDVNALLAPERSCMYLDRRTTALYFAVSNGNTEAAATLLKAGANPNLDYFRPILVALRQGSVQMVQLLVENGADVNVHIPYMLTSFPVPLCLNYLPLLKLLMDNGCDALSCFQCKYGNKSHPSLKPNSKDVMFYSWRLSRWAGPIIDLLLNYVGHVKLCSRLTEQLDSNKEWAYIKDRTSELVLKISSSQTMDCDQQLRTRGHLFLVLSSTAS</sequence>
<feature type="repeat" description="ANK" evidence="3">
    <location>
        <begin position="220"/>
        <end position="241"/>
    </location>
</feature>
<dbReference type="PROSITE" id="PS50297">
    <property type="entry name" value="ANK_REP_REGION"/>
    <property type="match status" value="9"/>
</dbReference>
<dbReference type="PRINTS" id="PR01415">
    <property type="entry name" value="ANKYRIN"/>
</dbReference>
<feature type="repeat" description="ANK" evidence="3">
    <location>
        <begin position="55"/>
        <end position="87"/>
    </location>
</feature>
<feature type="repeat" description="ANK" evidence="3">
    <location>
        <begin position="324"/>
        <end position="353"/>
    </location>
</feature>
<name>A0A3B4BWY6_PYGNA</name>
<dbReference type="Gene3D" id="1.25.40.20">
    <property type="entry name" value="Ankyrin repeat-containing domain"/>
    <property type="match status" value="4"/>
</dbReference>
<dbReference type="AlphaFoldDB" id="A0A3B4BWY6"/>
<dbReference type="GeneTree" id="ENSGT00940000155490"/>
<keyword evidence="1" id="KW-0677">Repeat</keyword>
<dbReference type="Pfam" id="PF00023">
    <property type="entry name" value="Ank"/>
    <property type="match status" value="1"/>
</dbReference>
<evidence type="ECO:0000256" key="3">
    <source>
        <dbReference type="PROSITE-ProRule" id="PRU00023"/>
    </source>
</evidence>
<proteinExistence type="predicted"/>
<feature type="repeat" description="ANK" evidence="3">
    <location>
        <begin position="252"/>
        <end position="284"/>
    </location>
</feature>
<reference evidence="4" key="3">
    <citation type="submission" date="2025-09" db="UniProtKB">
        <authorList>
            <consortium name="Ensembl"/>
        </authorList>
    </citation>
    <scope>IDENTIFICATION</scope>
</reference>
<dbReference type="Ensembl" id="ENSPNAT00000009374.2">
    <property type="protein sequence ID" value="ENSPNAP00000003061.2"/>
    <property type="gene ID" value="ENSPNAG00000006084.2"/>
</dbReference>
<reference evidence="4" key="2">
    <citation type="submission" date="2025-08" db="UniProtKB">
        <authorList>
            <consortium name="Ensembl"/>
        </authorList>
    </citation>
    <scope>IDENTIFICATION</scope>
</reference>
<dbReference type="Proteomes" id="UP001501920">
    <property type="component" value="Chromosome 4"/>
</dbReference>
<dbReference type="SMART" id="SM00248">
    <property type="entry name" value="ANK"/>
    <property type="match status" value="10"/>
</dbReference>
<evidence type="ECO:0000256" key="1">
    <source>
        <dbReference type="ARBA" id="ARBA00022737"/>
    </source>
</evidence>
<dbReference type="PROSITE" id="PS50088">
    <property type="entry name" value="ANK_REPEAT"/>
    <property type="match status" value="9"/>
</dbReference>
<feature type="repeat" description="ANK" evidence="3">
    <location>
        <begin position="88"/>
        <end position="116"/>
    </location>
</feature>
<feature type="repeat" description="ANK" evidence="3">
    <location>
        <begin position="121"/>
        <end position="153"/>
    </location>
</feature>
<dbReference type="InterPro" id="IPR036770">
    <property type="entry name" value="Ankyrin_rpt-contain_sf"/>
</dbReference>
<dbReference type="PANTHER" id="PTHR24198:SF165">
    <property type="entry name" value="ANKYRIN REPEAT-CONTAINING PROTEIN-RELATED"/>
    <property type="match status" value="1"/>
</dbReference>
<accession>A0A3B4BWY6</accession>
<evidence type="ECO:0000256" key="2">
    <source>
        <dbReference type="ARBA" id="ARBA00023043"/>
    </source>
</evidence>